<comment type="caution">
    <text evidence="4">The sequence shown here is derived from an EMBL/GenBank/DDBJ whole genome shotgun (WGS) entry which is preliminary data.</text>
</comment>
<feature type="coiled-coil region" evidence="2">
    <location>
        <begin position="145"/>
        <end position="179"/>
    </location>
</feature>
<dbReference type="InterPro" id="IPR051147">
    <property type="entry name" value="CFAP_domain-containing"/>
</dbReference>
<dbReference type="Pfam" id="PF13863">
    <property type="entry name" value="DUF4200"/>
    <property type="match status" value="1"/>
</dbReference>
<dbReference type="InterPro" id="IPR025252">
    <property type="entry name" value="DUF4200"/>
</dbReference>
<protein>
    <recommendedName>
        <fullName evidence="3">DUF4200 domain-containing protein</fullName>
    </recommendedName>
</protein>
<feature type="coiled-coil region" evidence="2">
    <location>
        <begin position="78"/>
        <end position="105"/>
    </location>
</feature>
<feature type="domain" description="DUF4200" evidence="3">
    <location>
        <begin position="78"/>
        <end position="192"/>
    </location>
</feature>
<sequence length="349" mass="38827">MGSFPRNGEILDAAMQASAKGKSTKFTGTADNGKAFGGSTENKAAFITELIHEGTDEALEGVMPFITTEGKSADEMALIQAKRELSALQARVDQKKVEMDELKLVWQRKETELIERQAELRTQVTRFQKFVAENNGKKSRAEMKARREADEVKGLDDTADELRKELESLHAERQSIEEKLQAMRPFEDFIGRAAELAGTDDVMFKHETLMSTRAELTRTIQGRQQEADEKRAAIASMKVEMSTSVLAAQNRAAKLSAELDRRDSQALELSADKALRESHESQMAETLASVRIAIVSLELRAAKAFRQRREVLGRPTNPADYPRLVTRVGELIGQYKGVVERATALSNAK</sequence>
<dbReference type="PANTHER" id="PTHR21683">
    <property type="entry name" value="COILED-COIL DOMAIN-CONTAINING PROTEIN 42 LIKE-2-LIKE-RELATED"/>
    <property type="match status" value="1"/>
</dbReference>
<name>A0A8J6E6B2_9EUKA</name>
<evidence type="ECO:0000256" key="1">
    <source>
        <dbReference type="ARBA" id="ARBA00023054"/>
    </source>
</evidence>
<dbReference type="PANTHER" id="PTHR21683:SF2">
    <property type="entry name" value="COILED-COIL DOMAIN-CONTAINING PROTEIN 42 LIKE-2-LIKE"/>
    <property type="match status" value="1"/>
</dbReference>
<dbReference type="GO" id="GO:0005856">
    <property type="term" value="C:cytoskeleton"/>
    <property type="evidence" value="ECO:0007669"/>
    <property type="project" value="UniProtKB-ARBA"/>
</dbReference>
<reference evidence="4" key="1">
    <citation type="submission" date="2021-05" db="EMBL/GenBank/DDBJ databases">
        <title>A free-living protist that lacks canonical eukaryotic 1 DNA replication and segregation systems.</title>
        <authorList>
            <person name="Salas-Leiva D.E."/>
            <person name="Tromer E.C."/>
            <person name="Curtis B.A."/>
            <person name="Jerlstrom-Hultqvist J."/>
            <person name="Kolisko M."/>
            <person name="Yi Z."/>
            <person name="Salas-Leiva J.S."/>
            <person name="Gallot-Lavallee L."/>
            <person name="Kops G.J.P.L."/>
            <person name="Archibald J.M."/>
            <person name="Simpson A.G.B."/>
            <person name="Roger A.J."/>
        </authorList>
    </citation>
    <scope>NUCLEOTIDE SEQUENCE</scope>
    <source>
        <strain evidence="4">BICM</strain>
    </source>
</reference>
<proteinExistence type="predicted"/>
<gene>
    <name evidence="4" type="ORF">J8273_1939</name>
</gene>
<dbReference type="EMBL" id="JAHDYR010000005">
    <property type="protein sequence ID" value="KAG9396892.1"/>
    <property type="molecule type" value="Genomic_DNA"/>
</dbReference>
<dbReference type="AlphaFoldDB" id="A0A8J6E6B2"/>
<accession>A0A8J6E6B2</accession>
<evidence type="ECO:0000313" key="5">
    <source>
        <dbReference type="Proteomes" id="UP000717585"/>
    </source>
</evidence>
<dbReference type="Proteomes" id="UP000717585">
    <property type="component" value="Unassembled WGS sequence"/>
</dbReference>
<dbReference type="OrthoDB" id="2134857at2759"/>
<organism evidence="4 5">
    <name type="scientific">Carpediemonas membranifera</name>
    <dbReference type="NCBI Taxonomy" id="201153"/>
    <lineage>
        <taxon>Eukaryota</taxon>
        <taxon>Metamonada</taxon>
        <taxon>Carpediemonas-like organisms</taxon>
        <taxon>Carpediemonas</taxon>
    </lineage>
</organism>
<keyword evidence="5" id="KW-1185">Reference proteome</keyword>
<evidence type="ECO:0000256" key="2">
    <source>
        <dbReference type="SAM" id="Coils"/>
    </source>
</evidence>
<evidence type="ECO:0000259" key="3">
    <source>
        <dbReference type="Pfam" id="PF13863"/>
    </source>
</evidence>
<keyword evidence="1 2" id="KW-0175">Coiled coil</keyword>
<evidence type="ECO:0000313" key="4">
    <source>
        <dbReference type="EMBL" id="KAG9396892.1"/>
    </source>
</evidence>